<name>A0A087SZP9_STEMI</name>
<keyword evidence="1" id="KW-0472">Membrane</keyword>
<evidence type="ECO:0000256" key="1">
    <source>
        <dbReference type="SAM" id="Phobius"/>
    </source>
</evidence>
<dbReference type="Proteomes" id="UP000054359">
    <property type="component" value="Unassembled WGS sequence"/>
</dbReference>
<keyword evidence="1" id="KW-0812">Transmembrane</keyword>
<feature type="transmembrane region" description="Helical" evidence="1">
    <location>
        <begin position="55"/>
        <end position="73"/>
    </location>
</feature>
<gene>
    <name evidence="2" type="ORF">X975_08428</name>
</gene>
<keyword evidence="1" id="KW-1133">Transmembrane helix</keyword>
<feature type="non-terminal residue" evidence="2">
    <location>
        <position position="98"/>
    </location>
</feature>
<proteinExistence type="predicted"/>
<reference evidence="2 3" key="1">
    <citation type="submission" date="2013-11" db="EMBL/GenBank/DDBJ databases">
        <title>Genome sequencing of Stegodyphus mimosarum.</title>
        <authorList>
            <person name="Bechsgaard J."/>
        </authorList>
    </citation>
    <scope>NUCLEOTIDE SEQUENCE [LARGE SCALE GENOMIC DNA]</scope>
</reference>
<evidence type="ECO:0000313" key="2">
    <source>
        <dbReference type="EMBL" id="KFM58338.1"/>
    </source>
</evidence>
<sequence>MTTCSIIKCILPVRLMNVLSYYGYGTICIKLILQTMCYILRILYHLKLFKFFSEWFTFTKMLPLYYICLYILLAQNSNHHHIMYHVKFTHNLNIQKMG</sequence>
<dbReference type="AlphaFoldDB" id="A0A087SZP9"/>
<accession>A0A087SZP9</accession>
<feature type="transmembrane region" description="Helical" evidence="1">
    <location>
        <begin position="21"/>
        <end position="43"/>
    </location>
</feature>
<dbReference type="EMBL" id="KK112705">
    <property type="protein sequence ID" value="KFM58338.1"/>
    <property type="molecule type" value="Genomic_DNA"/>
</dbReference>
<organism evidence="2 3">
    <name type="scientific">Stegodyphus mimosarum</name>
    <name type="common">African social velvet spider</name>
    <dbReference type="NCBI Taxonomy" id="407821"/>
    <lineage>
        <taxon>Eukaryota</taxon>
        <taxon>Metazoa</taxon>
        <taxon>Ecdysozoa</taxon>
        <taxon>Arthropoda</taxon>
        <taxon>Chelicerata</taxon>
        <taxon>Arachnida</taxon>
        <taxon>Araneae</taxon>
        <taxon>Araneomorphae</taxon>
        <taxon>Entelegynae</taxon>
        <taxon>Eresoidea</taxon>
        <taxon>Eresidae</taxon>
        <taxon>Stegodyphus</taxon>
    </lineage>
</organism>
<evidence type="ECO:0000313" key="3">
    <source>
        <dbReference type="Proteomes" id="UP000054359"/>
    </source>
</evidence>
<protein>
    <submittedName>
        <fullName evidence="2">Uncharacterized protein</fullName>
    </submittedName>
</protein>
<keyword evidence="3" id="KW-1185">Reference proteome</keyword>